<keyword evidence="2" id="KW-0560">Oxidoreductase</keyword>
<dbReference type="CDD" id="cd13896">
    <property type="entry name" value="CuRO_3_CopA"/>
    <property type="match status" value="1"/>
</dbReference>
<dbReference type="PROSITE" id="PS00079">
    <property type="entry name" value="MULTICOPPER_OXIDASE1"/>
    <property type="match status" value="1"/>
</dbReference>
<dbReference type="PROSITE" id="PS51318">
    <property type="entry name" value="TAT"/>
    <property type="match status" value="1"/>
</dbReference>
<dbReference type="PROSITE" id="PS00080">
    <property type="entry name" value="MULTICOPPER_OXIDASE2"/>
    <property type="match status" value="1"/>
</dbReference>
<evidence type="ECO:0000259" key="5">
    <source>
        <dbReference type="Pfam" id="PF07731"/>
    </source>
</evidence>
<dbReference type="Proteomes" id="UP001154400">
    <property type="component" value="Chromosome"/>
</dbReference>
<feature type="domain" description="Plastocyanin-like" evidence="6">
    <location>
        <begin position="79"/>
        <end position="183"/>
    </location>
</feature>
<dbReference type="Gene3D" id="2.60.40.420">
    <property type="entry name" value="Cupredoxins - blue copper proteins"/>
    <property type="match status" value="3"/>
</dbReference>
<dbReference type="InterPro" id="IPR011706">
    <property type="entry name" value="Cu-oxidase_C"/>
</dbReference>
<protein>
    <submittedName>
        <fullName evidence="7">Secreted ferroxidase</fullName>
    </submittedName>
</protein>
<dbReference type="CDD" id="cd13870">
    <property type="entry name" value="CuRO_2_CopA_like_1"/>
    <property type="match status" value="1"/>
</dbReference>
<evidence type="ECO:0000259" key="4">
    <source>
        <dbReference type="Pfam" id="PF00394"/>
    </source>
</evidence>
<evidence type="ECO:0000256" key="3">
    <source>
        <dbReference type="ARBA" id="ARBA00023008"/>
    </source>
</evidence>
<dbReference type="Pfam" id="PF07731">
    <property type="entry name" value="Cu-oxidase_2"/>
    <property type="match status" value="1"/>
</dbReference>
<dbReference type="RefSeq" id="WP_013415883.1">
    <property type="nucleotide sequence ID" value="NC_014659.1"/>
</dbReference>
<dbReference type="Pfam" id="PF07732">
    <property type="entry name" value="Cu-oxidase_3"/>
    <property type="match status" value="1"/>
</dbReference>
<feature type="domain" description="Plastocyanin-like" evidence="5">
    <location>
        <begin position="405"/>
        <end position="509"/>
    </location>
</feature>
<dbReference type="AlphaFoldDB" id="A0A3S5Y6L2"/>
<dbReference type="PANTHER" id="PTHR11709:SF394">
    <property type="entry name" value="FI03373P-RELATED"/>
    <property type="match status" value="1"/>
</dbReference>
<proteinExistence type="predicted"/>
<dbReference type="KEGG" id="req:REQ_21240"/>
<dbReference type="Pfam" id="PF00394">
    <property type="entry name" value="Cu-oxidase"/>
    <property type="match status" value="1"/>
</dbReference>
<dbReference type="InterPro" id="IPR006311">
    <property type="entry name" value="TAT_signal"/>
</dbReference>
<evidence type="ECO:0000313" key="8">
    <source>
        <dbReference type="Proteomes" id="UP000006892"/>
    </source>
</evidence>
<dbReference type="PANTHER" id="PTHR11709">
    <property type="entry name" value="MULTI-COPPER OXIDASE"/>
    <property type="match status" value="1"/>
</dbReference>
<sequence>MIERNNHLQHGLSRRRFMLLAGGVGAAAVATACGSGTSTTTAVGSGASAVTAAENARRSGTGRTVPVTLRARPERIDLGGVVVDTWAYDGRVPGPEIRARRGDVLSVDFANELPDESTVHWHGIALRNDMDGVPELTQAAVRPGDSFRYEFTVPDAGTHWFHPHVGMQLDRGLYAPLIVEDPDDGADYDLEAVLVLDDWLDGVAGTPDEQLATLRREGMPGMSGMDHGAMGGMGMGGMGMRADPGNPLGTDAGDVNYPYYLINGRTVLDPVTVAGRPGQRIRLRIVNAAADTAFRFAVGGHRMTVTHSDGYRVEPLEAESVLISMGERFDVTVTLGDGAFPIVASAEGKNGHALAVLRTGAGETPGPDARPRELTANPVTGAQLRAPADVRLAARVPDRTHDLILGMEMSGYTWTVNGETYGDHTPLEVTEGERVRLRFVNGTMMFHPMHVHGHTYQVVDRSGAGARKDTSLVLPGQTVEVDLDATNPGQWMIHCHNLYHGEAGMMTVLSYVD</sequence>
<reference evidence="7" key="1">
    <citation type="journal article" date="2010" name="PLoS Genet.">
        <title>The genome of a pathogenic rhodococcus: cooptive virulence underpinned by key gene acquisitions.</title>
        <authorList>
            <person name="Letek M."/>
            <person name="Gonzalez P."/>
            <person name="Macarthur I."/>
            <person name="Rodriguez H."/>
            <person name="Freeman T.C."/>
            <person name="Valero-Rello A."/>
            <person name="Blanco M."/>
            <person name="Buckley T."/>
            <person name="Cherevach I."/>
            <person name="Fahey R."/>
            <person name="Hapeshi A."/>
            <person name="Holdstock J."/>
            <person name="Leadon D."/>
            <person name="Navas J."/>
            <person name="Ocampo A."/>
            <person name="Quail M.A."/>
            <person name="Sanders M."/>
            <person name="Scortti M.M."/>
            <person name="Prescott J.F."/>
            <person name="Fogarty U."/>
            <person name="Meijer W.G."/>
            <person name="Parkhill J."/>
            <person name="Bentley S.D."/>
            <person name="Vazquez-Boland J.A."/>
        </authorList>
    </citation>
    <scope>NUCLEOTIDE SEQUENCE [LARGE SCALE GENOMIC DNA]</scope>
    <source>
        <strain evidence="7 8">103S</strain>
    </source>
</reference>
<dbReference type="SUPFAM" id="SSF49503">
    <property type="entry name" value="Cupredoxins"/>
    <property type="match status" value="3"/>
</dbReference>
<evidence type="ECO:0000313" key="7">
    <source>
        <dbReference type="EMBL" id="CBH48178.1"/>
    </source>
</evidence>
<keyword evidence="1" id="KW-0479">Metal-binding</keyword>
<dbReference type="EMBL" id="FN563149">
    <property type="protein sequence ID" value="CBH48178.1"/>
    <property type="molecule type" value="Genomic_DNA"/>
</dbReference>
<feature type="domain" description="Plastocyanin-like" evidence="4">
    <location>
        <begin position="260"/>
        <end position="360"/>
    </location>
</feature>
<name>A0A3S5Y6L2_RHOH1</name>
<dbReference type="InterPro" id="IPR045087">
    <property type="entry name" value="Cu-oxidase_fam"/>
</dbReference>
<evidence type="ECO:0000256" key="2">
    <source>
        <dbReference type="ARBA" id="ARBA00023002"/>
    </source>
</evidence>
<organism evidence="7">
    <name type="scientific">Rhodococcus hoagii (strain 103S)</name>
    <name type="common">Rhodococcus equi</name>
    <dbReference type="NCBI Taxonomy" id="685727"/>
    <lineage>
        <taxon>Bacteria</taxon>
        <taxon>Bacillati</taxon>
        <taxon>Actinomycetota</taxon>
        <taxon>Actinomycetes</taxon>
        <taxon>Mycobacteriales</taxon>
        <taxon>Nocardiaceae</taxon>
        <taxon>Prescottella</taxon>
    </lineage>
</organism>
<evidence type="ECO:0000259" key="6">
    <source>
        <dbReference type="Pfam" id="PF07732"/>
    </source>
</evidence>
<accession>A0A3S5Y6L2</accession>
<dbReference type="InterPro" id="IPR008972">
    <property type="entry name" value="Cupredoxin"/>
</dbReference>
<dbReference type="PROSITE" id="PS51257">
    <property type="entry name" value="PROKAR_LIPOPROTEIN"/>
    <property type="match status" value="1"/>
</dbReference>
<dbReference type="InterPro" id="IPR033138">
    <property type="entry name" value="Cu_oxidase_CS"/>
</dbReference>
<dbReference type="InterPro" id="IPR002355">
    <property type="entry name" value="Cu_oxidase_Cu_BS"/>
</dbReference>
<dbReference type="InterPro" id="IPR011707">
    <property type="entry name" value="Cu-oxidase-like_N"/>
</dbReference>
<keyword evidence="3" id="KW-0186">Copper</keyword>
<dbReference type="CDD" id="cd13861">
    <property type="entry name" value="CuRO_1_CumA_like"/>
    <property type="match status" value="1"/>
</dbReference>
<gene>
    <name evidence="7" type="ordered locus">REQ_21240</name>
</gene>
<dbReference type="GO" id="GO:0005507">
    <property type="term" value="F:copper ion binding"/>
    <property type="evidence" value="ECO:0007669"/>
    <property type="project" value="InterPro"/>
</dbReference>
<dbReference type="GO" id="GO:0016491">
    <property type="term" value="F:oxidoreductase activity"/>
    <property type="evidence" value="ECO:0007669"/>
    <property type="project" value="UniProtKB-KW"/>
</dbReference>
<evidence type="ECO:0000256" key="1">
    <source>
        <dbReference type="ARBA" id="ARBA00022723"/>
    </source>
</evidence>
<dbReference type="InterPro" id="IPR034279">
    <property type="entry name" value="CuRO_3_CopA"/>
</dbReference>
<dbReference type="InterPro" id="IPR001117">
    <property type="entry name" value="Cu-oxidase_2nd"/>
</dbReference>